<dbReference type="OrthoDB" id="4177740at2759"/>
<organism evidence="1 2">
    <name type="scientific">Endocarpon pusillum</name>
    <dbReference type="NCBI Taxonomy" id="364733"/>
    <lineage>
        <taxon>Eukaryota</taxon>
        <taxon>Fungi</taxon>
        <taxon>Dikarya</taxon>
        <taxon>Ascomycota</taxon>
        <taxon>Pezizomycotina</taxon>
        <taxon>Eurotiomycetes</taxon>
        <taxon>Chaetothyriomycetidae</taxon>
        <taxon>Verrucariales</taxon>
        <taxon>Verrucariaceae</taxon>
        <taxon>Endocarpon</taxon>
    </lineage>
</organism>
<dbReference type="EMBL" id="JAACFV010000009">
    <property type="protein sequence ID" value="KAF7512834.1"/>
    <property type="molecule type" value="Genomic_DNA"/>
</dbReference>
<dbReference type="Proteomes" id="UP000606974">
    <property type="component" value="Unassembled WGS sequence"/>
</dbReference>
<reference evidence="1" key="1">
    <citation type="submission" date="2020-02" db="EMBL/GenBank/DDBJ databases">
        <authorList>
            <person name="Palmer J.M."/>
        </authorList>
    </citation>
    <scope>NUCLEOTIDE SEQUENCE</scope>
    <source>
        <strain evidence="1">EPUS1.4</strain>
        <tissue evidence="1">Thallus</tissue>
    </source>
</reference>
<evidence type="ECO:0000313" key="1">
    <source>
        <dbReference type="EMBL" id="KAF7512834.1"/>
    </source>
</evidence>
<proteinExistence type="predicted"/>
<gene>
    <name evidence="1" type="ORF">GJ744_011937</name>
</gene>
<dbReference type="AlphaFoldDB" id="A0A8H7AR59"/>
<sequence length="195" mass="22621">MADAYVLFDRITHQLLDWEEEGGPGAPDSIRWESVGIEDTLEERLPEFEGLSSTDATSQNEWMLMDLHEIANHPHRSCISCHAVPDVIGPMRSELMILTGMMIIRMRRKEEPFLDDDTFPILMLSIIGRETRLIQAHIVPEEQRVKVSYSQLFDFDHCPQQETLDLIWKWLLSEPVSNEVVFIRRGRRFSSVSKP</sequence>
<name>A0A8H7AR59_9EURO</name>
<keyword evidence="2" id="KW-1185">Reference proteome</keyword>
<evidence type="ECO:0000313" key="2">
    <source>
        <dbReference type="Proteomes" id="UP000606974"/>
    </source>
</evidence>
<comment type="caution">
    <text evidence="1">The sequence shown here is derived from an EMBL/GenBank/DDBJ whole genome shotgun (WGS) entry which is preliminary data.</text>
</comment>
<accession>A0A8H7AR59</accession>
<protein>
    <submittedName>
        <fullName evidence="1">Uncharacterized protein</fullName>
    </submittedName>
</protein>